<dbReference type="InterPro" id="IPR004104">
    <property type="entry name" value="Gfo/Idh/MocA-like_OxRdtase_C"/>
</dbReference>
<proteinExistence type="predicted"/>
<evidence type="ECO:0000259" key="1">
    <source>
        <dbReference type="Pfam" id="PF01408"/>
    </source>
</evidence>
<dbReference type="GeneID" id="28730771"/>
<accession>A0A0N0NHY6</accession>
<dbReference type="InterPro" id="IPR000683">
    <property type="entry name" value="Gfo/Idh/MocA-like_OxRdtase_N"/>
</dbReference>
<dbReference type="RefSeq" id="XP_017995184.1">
    <property type="nucleotide sequence ID" value="XM_018138891.1"/>
</dbReference>
<name>A0A0N0NHY6_9EURO</name>
<dbReference type="VEuPathDB" id="FungiDB:AB675_10140"/>
<evidence type="ECO:0000259" key="2">
    <source>
        <dbReference type="Pfam" id="PF02894"/>
    </source>
</evidence>
<feature type="domain" description="Gfo/Idh/MocA-like oxidoreductase C-terminal" evidence="2">
    <location>
        <begin position="133"/>
        <end position="277"/>
    </location>
</feature>
<comment type="caution">
    <text evidence="3">The sequence shown here is derived from an EMBL/GenBank/DDBJ whole genome shotgun (WGS) entry which is preliminary data.</text>
</comment>
<evidence type="ECO:0000313" key="4">
    <source>
        <dbReference type="Proteomes" id="UP000038010"/>
    </source>
</evidence>
<sequence length="289" mass="30989">MLNIAVVGGGGLIGKRHCQHVLGNPRTTLCAIVDPTDAASVLADEHDVACYKNVAELLGSVHRPDAAIVCTPNHTHVDVGIQLARAGVHILCEKPISSDQASAASLVKAVEECNVKLLVGHHRRFNPYMQALKKVVDSGVLGQIIAVNGLWTTIKPSEYFQGINSWRRDKASGGPILINLIHDVDLMHFLFGPIASVHAESTPSQRPNGVDAAEEGAAILFKFESGLVGTFLISDNVASPHSFEQGSGENPHLPKTGKDFYRIFGAKGTISFPDMTLSSYDAWTPRGIM</sequence>
<organism evidence="3 4">
    <name type="scientific">Cyphellophora attinorum</name>
    <dbReference type="NCBI Taxonomy" id="1664694"/>
    <lineage>
        <taxon>Eukaryota</taxon>
        <taxon>Fungi</taxon>
        <taxon>Dikarya</taxon>
        <taxon>Ascomycota</taxon>
        <taxon>Pezizomycotina</taxon>
        <taxon>Eurotiomycetes</taxon>
        <taxon>Chaetothyriomycetidae</taxon>
        <taxon>Chaetothyriales</taxon>
        <taxon>Cyphellophoraceae</taxon>
        <taxon>Cyphellophora</taxon>
    </lineage>
</organism>
<protein>
    <submittedName>
        <fullName evidence="3">Inositol 2-dehydrogenase</fullName>
    </submittedName>
</protein>
<dbReference type="SUPFAM" id="SSF55347">
    <property type="entry name" value="Glyceraldehyde-3-phosphate dehydrogenase-like, C-terminal domain"/>
    <property type="match status" value="1"/>
</dbReference>
<dbReference type="InterPro" id="IPR036291">
    <property type="entry name" value="NAD(P)-bd_dom_sf"/>
</dbReference>
<dbReference type="OrthoDB" id="64915at2759"/>
<keyword evidence="4" id="KW-1185">Reference proteome</keyword>
<dbReference type="Pfam" id="PF02894">
    <property type="entry name" value="GFO_IDH_MocA_C"/>
    <property type="match status" value="1"/>
</dbReference>
<dbReference type="PANTHER" id="PTHR43377">
    <property type="entry name" value="BILIVERDIN REDUCTASE A"/>
    <property type="match status" value="1"/>
</dbReference>
<dbReference type="GO" id="GO:0000166">
    <property type="term" value="F:nucleotide binding"/>
    <property type="evidence" value="ECO:0007669"/>
    <property type="project" value="InterPro"/>
</dbReference>
<dbReference type="STRING" id="1664694.A0A0N0NHY6"/>
<gene>
    <name evidence="3" type="ORF">AB675_10140</name>
</gene>
<dbReference type="Proteomes" id="UP000038010">
    <property type="component" value="Unassembled WGS sequence"/>
</dbReference>
<dbReference type="SUPFAM" id="SSF51735">
    <property type="entry name" value="NAD(P)-binding Rossmann-fold domains"/>
    <property type="match status" value="1"/>
</dbReference>
<dbReference type="Gene3D" id="3.40.50.720">
    <property type="entry name" value="NAD(P)-binding Rossmann-like Domain"/>
    <property type="match status" value="1"/>
</dbReference>
<reference evidence="3 4" key="1">
    <citation type="submission" date="2015-06" db="EMBL/GenBank/DDBJ databases">
        <title>Draft genome of the ant-associated black yeast Phialophora attae CBS 131958.</title>
        <authorList>
            <person name="Moreno L.F."/>
            <person name="Stielow B.J."/>
            <person name="de Hoog S."/>
            <person name="Vicente V.A."/>
            <person name="Weiss V.A."/>
            <person name="de Vries M."/>
            <person name="Cruz L.M."/>
            <person name="Souza E.M."/>
        </authorList>
    </citation>
    <scope>NUCLEOTIDE SEQUENCE [LARGE SCALE GENOMIC DNA]</scope>
    <source>
        <strain evidence="3 4">CBS 131958</strain>
    </source>
</reference>
<evidence type="ECO:0000313" key="3">
    <source>
        <dbReference type="EMBL" id="KPI35221.1"/>
    </source>
</evidence>
<dbReference type="AlphaFoldDB" id="A0A0N0NHY6"/>
<dbReference type="Gene3D" id="3.30.360.10">
    <property type="entry name" value="Dihydrodipicolinate Reductase, domain 2"/>
    <property type="match status" value="1"/>
</dbReference>
<dbReference type="EMBL" id="LFJN01000043">
    <property type="protein sequence ID" value="KPI35221.1"/>
    <property type="molecule type" value="Genomic_DNA"/>
</dbReference>
<dbReference type="PANTHER" id="PTHR43377:SF1">
    <property type="entry name" value="BILIVERDIN REDUCTASE A"/>
    <property type="match status" value="1"/>
</dbReference>
<dbReference type="InterPro" id="IPR051450">
    <property type="entry name" value="Gfo/Idh/MocA_Oxidoreductases"/>
</dbReference>
<dbReference type="Pfam" id="PF01408">
    <property type="entry name" value="GFO_IDH_MocA"/>
    <property type="match status" value="1"/>
</dbReference>
<feature type="domain" description="Gfo/Idh/MocA-like oxidoreductase N-terminal" evidence="1">
    <location>
        <begin position="2"/>
        <end position="121"/>
    </location>
</feature>